<name>A0A3R7QE76_PENVA</name>
<dbReference type="OrthoDB" id="6362720at2759"/>
<comment type="caution">
    <text evidence="2">The sequence shown here is derived from an EMBL/GenBank/DDBJ whole genome shotgun (WGS) entry which is preliminary data.</text>
</comment>
<organism evidence="2 3">
    <name type="scientific">Penaeus vannamei</name>
    <name type="common">Whiteleg shrimp</name>
    <name type="synonym">Litopenaeus vannamei</name>
    <dbReference type="NCBI Taxonomy" id="6689"/>
    <lineage>
        <taxon>Eukaryota</taxon>
        <taxon>Metazoa</taxon>
        <taxon>Ecdysozoa</taxon>
        <taxon>Arthropoda</taxon>
        <taxon>Crustacea</taxon>
        <taxon>Multicrustacea</taxon>
        <taxon>Malacostraca</taxon>
        <taxon>Eumalacostraca</taxon>
        <taxon>Eucarida</taxon>
        <taxon>Decapoda</taxon>
        <taxon>Dendrobranchiata</taxon>
        <taxon>Penaeoidea</taxon>
        <taxon>Penaeidae</taxon>
        <taxon>Penaeus</taxon>
    </lineage>
</organism>
<dbReference type="Proteomes" id="UP000283509">
    <property type="component" value="Unassembled WGS sequence"/>
</dbReference>
<evidence type="ECO:0008006" key="4">
    <source>
        <dbReference type="Google" id="ProtNLM"/>
    </source>
</evidence>
<proteinExistence type="predicted"/>
<keyword evidence="1" id="KW-0472">Membrane</keyword>
<reference evidence="2 3" key="2">
    <citation type="submission" date="2019-01" db="EMBL/GenBank/DDBJ databases">
        <title>The decoding of complex shrimp genome reveals the adaptation for benthos swimmer, frequently molting mechanism and breeding impact on genome.</title>
        <authorList>
            <person name="Sun Y."/>
            <person name="Gao Y."/>
            <person name="Yu Y."/>
        </authorList>
    </citation>
    <scope>NUCLEOTIDE SEQUENCE [LARGE SCALE GENOMIC DNA]</scope>
    <source>
        <tissue evidence="2">Muscle</tissue>
    </source>
</reference>
<evidence type="ECO:0000313" key="2">
    <source>
        <dbReference type="EMBL" id="ROT64621.1"/>
    </source>
</evidence>
<keyword evidence="1" id="KW-1133">Transmembrane helix</keyword>
<sequence length="484" mass="54816">MSLPCSQITPPCAQRPRGVNSTHFGRGFHKLGPSRRFFCIPLNVAMSTPESKEGKSSVCGIKGKLKEGKARLESAWRNGFALWKCDKEKLPIEEVYRVPFFFARVVGIHVVQRNAEGTYAVSYKGIIPMVVCSLVCLVALVPPILMIVFTGPPYWFMIMMVPYIFGYLFCIIAYVQMLLKSKKMIAYMETSRSMKISTKISVPVFLFWLFFYPAVLAAAALSMFSGIAALICIPPITVVSFIPATLDVYMACYMMAFYRYLNELTQEVQARDVWAGEDVQKVTDSWMYLTKLAGLHNEIFSFTLHLRVILLMTQTMSFLFCVWGMVRYDGMCIMVFLFNVVPLCEVNARFLSLCKIGESVINASHRLIRAITEAIYRIDPDLPEHFSLSALAARLEARPISIQNWGMESLSARTFVSLSSVVVTYLVVLLQFCQKSIEFTNIADGVMFTWFDSCFCENTTLMNASFTAPWNDSYLLSTYLHTDI</sequence>
<evidence type="ECO:0000313" key="3">
    <source>
        <dbReference type="Proteomes" id="UP000283509"/>
    </source>
</evidence>
<protein>
    <recommendedName>
        <fullName evidence="4">Gustatory receptor</fullName>
    </recommendedName>
</protein>
<feature type="transmembrane region" description="Helical" evidence="1">
    <location>
        <begin position="227"/>
        <end position="249"/>
    </location>
</feature>
<keyword evidence="3" id="KW-1185">Reference proteome</keyword>
<feature type="transmembrane region" description="Helical" evidence="1">
    <location>
        <begin position="126"/>
        <end position="149"/>
    </location>
</feature>
<gene>
    <name evidence="2" type="ORF">C7M84_017424</name>
</gene>
<dbReference type="EMBL" id="QCYY01003221">
    <property type="protein sequence ID" value="ROT64621.1"/>
    <property type="molecule type" value="Genomic_DNA"/>
</dbReference>
<dbReference type="AlphaFoldDB" id="A0A3R7QE76"/>
<accession>A0A3R7QE76</accession>
<feature type="transmembrane region" description="Helical" evidence="1">
    <location>
        <begin position="308"/>
        <end position="326"/>
    </location>
</feature>
<reference evidence="2 3" key="1">
    <citation type="submission" date="2018-04" db="EMBL/GenBank/DDBJ databases">
        <authorList>
            <person name="Zhang X."/>
            <person name="Yuan J."/>
            <person name="Li F."/>
            <person name="Xiang J."/>
        </authorList>
    </citation>
    <scope>NUCLEOTIDE SEQUENCE [LARGE SCALE GENOMIC DNA]</scope>
    <source>
        <tissue evidence="2">Muscle</tissue>
    </source>
</reference>
<feature type="transmembrane region" description="Helical" evidence="1">
    <location>
        <begin position="155"/>
        <end position="179"/>
    </location>
</feature>
<keyword evidence="1" id="KW-0812">Transmembrane</keyword>
<evidence type="ECO:0000256" key="1">
    <source>
        <dbReference type="SAM" id="Phobius"/>
    </source>
</evidence>
<feature type="transmembrane region" description="Helical" evidence="1">
    <location>
        <begin position="200"/>
        <end position="221"/>
    </location>
</feature>